<dbReference type="GO" id="GO:0032786">
    <property type="term" value="P:positive regulation of DNA-templated transcription, elongation"/>
    <property type="evidence" value="ECO:0007669"/>
    <property type="project" value="InterPro"/>
</dbReference>
<dbReference type="InterPro" id="IPR024638">
    <property type="entry name" value="Ctk3_N"/>
</dbReference>
<evidence type="ECO:0000256" key="1">
    <source>
        <dbReference type="SAM" id="MobiDB-lite"/>
    </source>
</evidence>
<dbReference type="InterPro" id="IPR024637">
    <property type="entry name" value="Ctk3_C"/>
</dbReference>
<dbReference type="Pfam" id="PF12243">
    <property type="entry name" value="CTK3"/>
    <property type="match status" value="1"/>
</dbReference>
<dbReference type="GO" id="GO:0016301">
    <property type="term" value="F:kinase activity"/>
    <property type="evidence" value="ECO:0007669"/>
    <property type="project" value="UniProtKB-KW"/>
</dbReference>
<dbReference type="AlphaFoldDB" id="A0A167FII9"/>
<accession>A0A167FII9</accession>
<reference evidence="4 5" key="1">
    <citation type="submission" date="2016-02" db="EMBL/GenBank/DDBJ databases">
        <title>Complete genome sequence and transcriptome regulation of the pentose utilising yeast Sugiyamaella lignohabitans.</title>
        <authorList>
            <person name="Bellasio M."/>
            <person name="Peymann A."/>
            <person name="Valli M."/>
            <person name="Sipitzky M."/>
            <person name="Graf A."/>
            <person name="Sauer M."/>
            <person name="Marx H."/>
            <person name="Mattanovich D."/>
        </authorList>
    </citation>
    <scope>NUCLEOTIDE SEQUENCE [LARGE SCALE GENOMIC DNA]</scope>
    <source>
        <strain evidence="4 5">CBS 10342</strain>
    </source>
</reference>
<dbReference type="GO" id="GO:0045943">
    <property type="term" value="P:positive regulation of transcription by RNA polymerase I"/>
    <property type="evidence" value="ECO:0007669"/>
    <property type="project" value="TreeGrafter"/>
</dbReference>
<dbReference type="Gene3D" id="1.25.40.90">
    <property type="match status" value="1"/>
</dbReference>
<dbReference type="GO" id="GO:0070692">
    <property type="term" value="C:CTDK-1 complex"/>
    <property type="evidence" value="ECO:0007669"/>
    <property type="project" value="InterPro"/>
</dbReference>
<dbReference type="InterPro" id="IPR042326">
    <property type="entry name" value="Ctk3"/>
</dbReference>
<evidence type="ECO:0000313" key="5">
    <source>
        <dbReference type="Proteomes" id="UP000189580"/>
    </source>
</evidence>
<dbReference type="PANTHER" id="PTHR28291:SF1">
    <property type="entry name" value="CTD KINASE SUBUNIT GAMMA"/>
    <property type="match status" value="1"/>
</dbReference>
<evidence type="ECO:0000259" key="3">
    <source>
        <dbReference type="Pfam" id="PF12350"/>
    </source>
</evidence>
<feature type="domain" description="CTD kinase subunit gamma Ctk3 C-terminal" evidence="3">
    <location>
        <begin position="203"/>
        <end position="261"/>
    </location>
</feature>
<name>A0A167FII9_9ASCO</name>
<keyword evidence="5" id="KW-1185">Reference proteome</keyword>
<organism evidence="4 5">
    <name type="scientific">Sugiyamaella lignohabitans</name>
    <dbReference type="NCBI Taxonomy" id="796027"/>
    <lineage>
        <taxon>Eukaryota</taxon>
        <taxon>Fungi</taxon>
        <taxon>Dikarya</taxon>
        <taxon>Ascomycota</taxon>
        <taxon>Saccharomycotina</taxon>
        <taxon>Dipodascomycetes</taxon>
        <taxon>Dipodascales</taxon>
        <taxon>Trichomonascaceae</taxon>
        <taxon>Sugiyamaella</taxon>
    </lineage>
</organism>
<keyword evidence="4" id="KW-0418">Kinase</keyword>
<sequence>MDPFEARLQFIKTLQRLNASNEANENALQFLLQNTDLMEDLYSCTLEELDKSSLNVKLNIFYFLEMIVCGCSARQATQFQHWIARDLDTIIDKVVPETQVGLVNLSPSRSIVASILSKGKAPVDGKVQERAMIILKSRTDLLEAPLPTVTVGQSSSRMTREHSLQSDSVRTSPVVENADDSFTGDDKRTTSSPKPIIPGHNLSRNEILRRMDEDRERSKRLKEDIWAEDYQFGPFSEFNRDWDSTGPLNDLDYEQMNEDNEIFMESISTTSVHAI</sequence>
<feature type="domain" description="CTD kinase subunit gamma Ctk3 N-terminal" evidence="2">
    <location>
        <begin position="1"/>
        <end position="116"/>
    </location>
</feature>
<keyword evidence="4" id="KW-0808">Transferase</keyword>
<dbReference type="Proteomes" id="UP000189580">
    <property type="component" value="Chromosome b"/>
</dbReference>
<dbReference type="GeneID" id="30034941"/>
<dbReference type="InterPro" id="IPR008942">
    <property type="entry name" value="ENTH_VHS"/>
</dbReference>
<dbReference type="Pfam" id="PF12350">
    <property type="entry name" value="CTK3_C"/>
    <property type="match status" value="1"/>
</dbReference>
<dbReference type="EMBL" id="CP014503">
    <property type="protein sequence ID" value="ANB15344.1"/>
    <property type="molecule type" value="Genomic_DNA"/>
</dbReference>
<dbReference type="PANTHER" id="PTHR28291">
    <property type="entry name" value="CTD KINASE SUBUNIT GAMMA"/>
    <property type="match status" value="1"/>
</dbReference>
<gene>
    <name evidence="4" type="ORF">AWJ20_2971</name>
</gene>
<feature type="region of interest" description="Disordered" evidence="1">
    <location>
        <begin position="152"/>
        <end position="205"/>
    </location>
</feature>
<evidence type="ECO:0000259" key="2">
    <source>
        <dbReference type="Pfam" id="PF12243"/>
    </source>
</evidence>
<dbReference type="OrthoDB" id="21266at2759"/>
<evidence type="ECO:0000313" key="4">
    <source>
        <dbReference type="EMBL" id="ANB15344.1"/>
    </source>
</evidence>
<protein>
    <submittedName>
        <fullName evidence="4">C-terminal domain kinase I (CTDK-I) gamma subunit (Predicted)</fullName>
    </submittedName>
</protein>
<proteinExistence type="predicted"/>
<dbReference type="KEGG" id="slb:AWJ20_2971"/>
<dbReference type="RefSeq" id="XP_018737821.1">
    <property type="nucleotide sequence ID" value="XM_018879954.1"/>
</dbReference>